<evidence type="ECO:0000313" key="7">
    <source>
        <dbReference type="EMBL" id="PKS08775.1"/>
    </source>
</evidence>
<comment type="subcellular location">
    <subcellularLocation>
        <location evidence="1">Membrane</location>
        <topology evidence="1">Multi-pass membrane protein</topology>
    </subcellularLocation>
</comment>
<evidence type="ECO:0000256" key="4">
    <source>
        <dbReference type="ARBA" id="ARBA00023136"/>
    </source>
</evidence>
<dbReference type="GO" id="GO:0055085">
    <property type="term" value="P:transmembrane transport"/>
    <property type="evidence" value="ECO:0007669"/>
    <property type="project" value="InterPro"/>
</dbReference>
<feature type="compositionally biased region" description="Acidic residues" evidence="5">
    <location>
        <begin position="193"/>
        <end position="205"/>
    </location>
</feature>
<dbReference type="InterPro" id="IPR004776">
    <property type="entry name" value="Mem_transp_PIN-like"/>
</dbReference>
<dbReference type="AlphaFoldDB" id="A0A2N3N8M5"/>
<feature type="transmembrane region" description="Helical" evidence="6">
    <location>
        <begin position="432"/>
        <end position="451"/>
    </location>
</feature>
<dbReference type="Pfam" id="PF03547">
    <property type="entry name" value="Mem_trans"/>
    <property type="match status" value="1"/>
</dbReference>
<feature type="transmembrane region" description="Helical" evidence="6">
    <location>
        <begin position="72"/>
        <end position="97"/>
    </location>
</feature>
<keyword evidence="4 6" id="KW-0472">Membrane</keyword>
<feature type="region of interest" description="Disordered" evidence="5">
    <location>
        <begin position="187"/>
        <end position="235"/>
    </location>
</feature>
<evidence type="ECO:0008006" key="9">
    <source>
        <dbReference type="Google" id="ProtNLM"/>
    </source>
</evidence>
<evidence type="ECO:0000256" key="6">
    <source>
        <dbReference type="SAM" id="Phobius"/>
    </source>
</evidence>
<dbReference type="EMBL" id="NLAX01000094">
    <property type="protein sequence ID" value="PKS08775.1"/>
    <property type="molecule type" value="Genomic_DNA"/>
</dbReference>
<evidence type="ECO:0000256" key="5">
    <source>
        <dbReference type="SAM" id="MobiDB-lite"/>
    </source>
</evidence>
<evidence type="ECO:0000313" key="8">
    <source>
        <dbReference type="Proteomes" id="UP000233524"/>
    </source>
</evidence>
<feature type="compositionally biased region" description="Basic and acidic residues" evidence="5">
    <location>
        <begin position="206"/>
        <end position="229"/>
    </location>
</feature>
<feature type="transmembrane region" description="Helical" evidence="6">
    <location>
        <begin position="321"/>
        <end position="341"/>
    </location>
</feature>
<sequence>MASNFVVTLLSAIQAAASVLVTIGVGVAAAQFELLTPESAKHISQLCVNIFLPCLLIANIGSEVSLDSAPNYVPILIWAIIYCFVTMLFARVMAVLFNLPRWTVATLTFNNTTSLPLFLIQSLDSTGALDSISGGNTDIADKLRSYFLVFAVTNNIFTFGTGQHAMKGFSEDGFVFSKLRRLREKVSGRSSTDEEAQESETEDEESNQRGREHNPTHESRDSDRDRSTDGEMTPLLPGNFIQWEQRATSRISKIAAEIIEPLPEPLKQVIHMLRSFVTPTAIGATIGAILGLVPVLKRLFFNRMQEGGYFNAWLTSSLKNVGELFVTLQIIVVGVQLSLSLRSMKKGEDNGNVPWAVAIYVIGTRFILMPLLSIPIIWTLVKYTNVLPDDPAIWFAMMIMPVGPPAMKLIALADVNHVQGRTRMAISKLLTVAYIVTPLISLTVVGSLWAAEALRR</sequence>
<accession>A0A2N3N8M5</accession>
<dbReference type="InParanoid" id="A0A2N3N8M5"/>
<comment type="caution">
    <text evidence="7">The sequence shown here is derived from an EMBL/GenBank/DDBJ whole genome shotgun (WGS) entry which is preliminary data.</text>
</comment>
<keyword evidence="2 6" id="KW-0812">Transmembrane</keyword>
<keyword evidence="3 6" id="KW-1133">Transmembrane helix</keyword>
<feature type="transmembrane region" description="Helical" evidence="6">
    <location>
        <begin position="276"/>
        <end position="301"/>
    </location>
</feature>
<dbReference type="GO" id="GO:0016020">
    <property type="term" value="C:membrane"/>
    <property type="evidence" value="ECO:0007669"/>
    <property type="project" value="UniProtKB-SubCell"/>
</dbReference>
<protein>
    <recommendedName>
        <fullName evidence="9">Auxin efflux carrier</fullName>
    </recommendedName>
</protein>
<dbReference type="GO" id="GO:0005783">
    <property type="term" value="C:endoplasmic reticulum"/>
    <property type="evidence" value="ECO:0007669"/>
    <property type="project" value="TreeGrafter"/>
</dbReference>
<evidence type="ECO:0000256" key="1">
    <source>
        <dbReference type="ARBA" id="ARBA00004141"/>
    </source>
</evidence>
<reference evidence="7 8" key="1">
    <citation type="journal article" date="2017" name="G3 (Bethesda)">
        <title>First Draft Genome Sequence of the Pathogenic Fungus Lomentospora prolificans (Formerly Scedosporium prolificans).</title>
        <authorList>
            <person name="Luo R."/>
            <person name="Zimin A."/>
            <person name="Workman R."/>
            <person name="Fan Y."/>
            <person name="Pertea G."/>
            <person name="Grossman N."/>
            <person name="Wear M.P."/>
            <person name="Jia B."/>
            <person name="Miller H."/>
            <person name="Casadevall A."/>
            <person name="Timp W."/>
            <person name="Zhang S.X."/>
            <person name="Salzberg S.L."/>
        </authorList>
    </citation>
    <scope>NUCLEOTIDE SEQUENCE [LARGE SCALE GENOMIC DNA]</scope>
    <source>
        <strain evidence="7 8">JHH-5317</strain>
    </source>
</reference>
<proteinExistence type="predicted"/>
<dbReference type="STRING" id="41688.A0A2N3N8M5"/>
<dbReference type="VEuPathDB" id="FungiDB:jhhlp_004828"/>
<gene>
    <name evidence="7" type="ORF">jhhlp_004828</name>
</gene>
<feature type="transmembrane region" description="Helical" evidence="6">
    <location>
        <begin position="6"/>
        <end position="30"/>
    </location>
</feature>
<dbReference type="PANTHER" id="PTHR31794:SF4">
    <property type="entry name" value="AUXIN EFFLUX TRANSPORTER FAMILY PROTEIN (EUROFUNG)"/>
    <property type="match status" value="1"/>
</dbReference>
<feature type="transmembrane region" description="Helical" evidence="6">
    <location>
        <begin position="353"/>
        <end position="380"/>
    </location>
</feature>
<dbReference type="OrthoDB" id="191139at2759"/>
<keyword evidence="8" id="KW-1185">Reference proteome</keyword>
<feature type="transmembrane region" description="Helical" evidence="6">
    <location>
        <begin position="392"/>
        <end position="411"/>
    </location>
</feature>
<dbReference type="Proteomes" id="UP000233524">
    <property type="component" value="Unassembled WGS sequence"/>
</dbReference>
<name>A0A2N3N8M5_9PEZI</name>
<dbReference type="PANTHER" id="PTHR31794">
    <property type="entry name" value="AUXIN EFFLUX TRANSPORTER FAMILY PROTEIN (EUROFUNG)"/>
    <property type="match status" value="1"/>
</dbReference>
<evidence type="ECO:0000256" key="2">
    <source>
        <dbReference type="ARBA" id="ARBA00022692"/>
    </source>
</evidence>
<evidence type="ECO:0000256" key="3">
    <source>
        <dbReference type="ARBA" id="ARBA00022989"/>
    </source>
</evidence>
<organism evidence="7 8">
    <name type="scientific">Lomentospora prolificans</name>
    <dbReference type="NCBI Taxonomy" id="41688"/>
    <lineage>
        <taxon>Eukaryota</taxon>
        <taxon>Fungi</taxon>
        <taxon>Dikarya</taxon>
        <taxon>Ascomycota</taxon>
        <taxon>Pezizomycotina</taxon>
        <taxon>Sordariomycetes</taxon>
        <taxon>Hypocreomycetidae</taxon>
        <taxon>Microascales</taxon>
        <taxon>Microascaceae</taxon>
        <taxon>Lomentospora</taxon>
    </lineage>
</organism>